<dbReference type="EMBL" id="CAJPWZ010001657">
    <property type="protein sequence ID" value="CAG2220330.1"/>
    <property type="molecule type" value="Genomic_DNA"/>
</dbReference>
<dbReference type="AlphaFoldDB" id="A0A8S3SJE8"/>
<gene>
    <name evidence="4" type="ORF">MEDL_33837</name>
</gene>
<keyword evidence="2" id="KW-0472">Membrane</keyword>
<feature type="signal peptide" evidence="3">
    <location>
        <begin position="1"/>
        <end position="15"/>
    </location>
</feature>
<evidence type="ECO:0000313" key="5">
    <source>
        <dbReference type="Proteomes" id="UP000683360"/>
    </source>
</evidence>
<comment type="caution">
    <text evidence="4">The sequence shown here is derived from an EMBL/GenBank/DDBJ whole genome shotgun (WGS) entry which is preliminary data.</text>
</comment>
<evidence type="ECO:0000256" key="1">
    <source>
        <dbReference type="SAM" id="MobiDB-lite"/>
    </source>
</evidence>
<dbReference type="OrthoDB" id="10571898at2759"/>
<proteinExistence type="predicted"/>
<dbReference type="Proteomes" id="UP000683360">
    <property type="component" value="Unassembled WGS sequence"/>
</dbReference>
<protein>
    <submittedName>
        <fullName evidence="4">Uncharacterized protein</fullName>
    </submittedName>
</protein>
<feature type="transmembrane region" description="Helical" evidence="2">
    <location>
        <begin position="105"/>
        <end position="124"/>
    </location>
</feature>
<accession>A0A8S3SJE8</accession>
<feature type="region of interest" description="Disordered" evidence="1">
    <location>
        <begin position="190"/>
        <end position="219"/>
    </location>
</feature>
<organism evidence="4 5">
    <name type="scientific">Mytilus edulis</name>
    <name type="common">Blue mussel</name>
    <dbReference type="NCBI Taxonomy" id="6550"/>
    <lineage>
        <taxon>Eukaryota</taxon>
        <taxon>Metazoa</taxon>
        <taxon>Spiralia</taxon>
        <taxon>Lophotrochozoa</taxon>
        <taxon>Mollusca</taxon>
        <taxon>Bivalvia</taxon>
        <taxon>Autobranchia</taxon>
        <taxon>Pteriomorphia</taxon>
        <taxon>Mytilida</taxon>
        <taxon>Mytiloidea</taxon>
        <taxon>Mytilidae</taxon>
        <taxon>Mytilinae</taxon>
        <taxon>Mytilus</taxon>
    </lineage>
</organism>
<feature type="chain" id="PRO_5035823156" evidence="3">
    <location>
        <begin position="16"/>
        <end position="219"/>
    </location>
</feature>
<name>A0A8S3SJE8_MYTED</name>
<keyword evidence="2" id="KW-1133">Transmembrane helix</keyword>
<evidence type="ECO:0000313" key="4">
    <source>
        <dbReference type="EMBL" id="CAG2220330.1"/>
    </source>
</evidence>
<sequence>MLIIKVISIIGVVTNIYTGANYNCHVTNSSTGKTGYFCCDNHEEKDGKCIECKIGYKSIDGKPCVACPVDFYGQKCHARCSCQENERYLIDLAIEKSHSKDIHIIILYTLLASAITICIAVVYFCSKGNTFGACKRPEEGHSQRQMQDQPHQLMQQNRSAEYIDVIDENTYESIEDVSTDDAAISGDANNIISVDNDQNSTSTNSNESARATDGSYLTL</sequence>
<reference evidence="4" key="1">
    <citation type="submission" date="2021-03" db="EMBL/GenBank/DDBJ databases">
        <authorList>
            <person name="Bekaert M."/>
        </authorList>
    </citation>
    <scope>NUCLEOTIDE SEQUENCE</scope>
</reference>
<keyword evidence="3" id="KW-0732">Signal</keyword>
<evidence type="ECO:0000256" key="2">
    <source>
        <dbReference type="SAM" id="Phobius"/>
    </source>
</evidence>
<keyword evidence="5" id="KW-1185">Reference proteome</keyword>
<keyword evidence="2" id="KW-0812">Transmembrane</keyword>
<evidence type="ECO:0000256" key="3">
    <source>
        <dbReference type="SAM" id="SignalP"/>
    </source>
</evidence>